<dbReference type="Pfam" id="PF13409">
    <property type="entry name" value="GST_N_2"/>
    <property type="match status" value="1"/>
</dbReference>
<accession>A0A1Y1I558</accession>
<proteinExistence type="predicted"/>
<dbReference type="PANTHER" id="PTHR43968:SF6">
    <property type="entry name" value="GLUTATHIONE S-TRANSFERASE OMEGA"/>
    <property type="match status" value="1"/>
</dbReference>
<sequence>MAHSQGHSHDVVRFFNAWPSPFAQRVWIALNRKGIDYERIDIDPSYERKPPELLKANPKGTVPTIIHKGHSVYESSIVIEYLEDAWPYLPADRALFPKEPHLKAQARIRINAINTEFVPSFFSLFLAKTQSEVEKGREKFTEQLRNVNDALKESSPEGPFFSGPNLEAVDANLIPFAVRLFILERLRGYKTPSEEELPRFWQWLKAAEKHPAVVPTIHDQQEMLDFYQKYAEKKGALPTGPELLLVPSVIVGQKELGDQSKFLFCMPSFT</sequence>
<evidence type="ECO:0000313" key="4">
    <source>
        <dbReference type="Proteomes" id="UP000054558"/>
    </source>
</evidence>
<organism evidence="3 4">
    <name type="scientific">Klebsormidium nitens</name>
    <name type="common">Green alga</name>
    <name type="synonym">Ulothrix nitens</name>
    <dbReference type="NCBI Taxonomy" id="105231"/>
    <lineage>
        <taxon>Eukaryota</taxon>
        <taxon>Viridiplantae</taxon>
        <taxon>Streptophyta</taxon>
        <taxon>Klebsormidiophyceae</taxon>
        <taxon>Klebsormidiales</taxon>
        <taxon>Klebsormidiaceae</taxon>
        <taxon>Klebsormidium</taxon>
    </lineage>
</organism>
<dbReference type="OrthoDB" id="4951845at2759"/>
<evidence type="ECO:0000259" key="2">
    <source>
        <dbReference type="PROSITE" id="PS50405"/>
    </source>
</evidence>
<dbReference type="Gene3D" id="3.40.30.10">
    <property type="entry name" value="Glutaredoxin"/>
    <property type="match status" value="1"/>
</dbReference>
<dbReference type="Proteomes" id="UP000054558">
    <property type="component" value="Unassembled WGS sequence"/>
</dbReference>
<dbReference type="Pfam" id="PF13410">
    <property type="entry name" value="GST_C_2"/>
    <property type="match status" value="1"/>
</dbReference>
<dbReference type="InterPro" id="IPR010987">
    <property type="entry name" value="Glutathione-S-Trfase_C-like"/>
</dbReference>
<evidence type="ECO:0000313" key="3">
    <source>
        <dbReference type="EMBL" id="GAQ86085.1"/>
    </source>
</evidence>
<name>A0A1Y1I558_KLENI</name>
<dbReference type="PANTHER" id="PTHR43968">
    <property type="match status" value="1"/>
</dbReference>
<gene>
    <name evidence="3" type="ORF">KFL_002700040</name>
</gene>
<dbReference type="GO" id="GO:0016740">
    <property type="term" value="F:transferase activity"/>
    <property type="evidence" value="ECO:0007669"/>
    <property type="project" value="UniProtKB-KW"/>
</dbReference>
<dbReference type="InterPro" id="IPR050983">
    <property type="entry name" value="GST_Omega/HSP26"/>
</dbReference>
<dbReference type="SFLD" id="SFLDS00019">
    <property type="entry name" value="Glutathione_Transferase_(cytos"/>
    <property type="match status" value="1"/>
</dbReference>
<dbReference type="PROSITE" id="PS50404">
    <property type="entry name" value="GST_NTER"/>
    <property type="match status" value="1"/>
</dbReference>
<dbReference type="GO" id="GO:0005737">
    <property type="term" value="C:cytoplasm"/>
    <property type="evidence" value="ECO:0000318"/>
    <property type="project" value="GO_Central"/>
</dbReference>
<dbReference type="OMA" id="YSWFFAY"/>
<dbReference type="SUPFAM" id="SSF52833">
    <property type="entry name" value="Thioredoxin-like"/>
    <property type="match status" value="1"/>
</dbReference>
<keyword evidence="4" id="KW-1185">Reference proteome</keyword>
<dbReference type="AlphaFoldDB" id="A0A1Y1I558"/>
<keyword evidence="3" id="KW-0808">Transferase</keyword>
<protein>
    <submittedName>
        <fullName evidence="3">Glutathione S-transferase</fullName>
    </submittedName>
</protein>
<dbReference type="InterPro" id="IPR036282">
    <property type="entry name" value="Glutathione-S-Trfase_C_sf"/>
</dbReference>
<dbReference type="STRING" id="105231.A0A1Y1I558"/>
<dbReference type="Gene3D" id="1.20.1050.10">
    <property type="match status" value="1"/>
</dbReference>
<feature type="domain" description="GST N-terminal" evidence="1">
    <location>
        <begin position="10"/>
        <end position="90"/>
    </location>
</feature>
<dbReference type="InterPro" id="IPR040079">
    <property type="entry name" value="Glutathione_S-Trfase"/>
</dbReference>
<dbReference type="InterPro" id="IPR036249">
    <property type="entry name" value="Thioredoxin-like_sf"/>
</dbReference>
<evidence type="ECO:0000259" key="1">
    <source>
        <dbReference type="PROSITE" id="PS50404"/>
    </source>
</evidence>
<dbReference type="InterPro" id="IPR004045">
    <property type="entry name" value="Glutathione_S-Trfase_N"/>
</dbReference>
<feature type="domain" description="GST C-terminal" evidence="2">
    <location>
        <begin position="99"/>
        <end position="226"/>
    </location>
</feature>
<dbReference type="SUPFAM" id="SSF47616">
    <property type="entry name" value="GST C-terminal domain-like"/>
    <property type="match status" value="1"/>
</dbReference>
<reference evidence="3 4" key="1">
    <citation type="journal article" date="2014" name="Nat. Commun.">
        <title>Klebsormidium flaccidum genome reveals primary factors for plant terrestrial adaptation.</title>
        <authorList>
            <person name="Hori K."/>
            <person name="Maruyama F."/>
            <person name="Fujisawa T."/>
            <person name="Togashi T."/>
            <person name="Yamamoto N."/>
            <person name="Seo M."/>
            <person name="Sato S."/>
            <person name="Yamada T."/>
            <person name="Mori H."/>
            <person name="Tajima N."/>
            <person name="Moriyama T."/>
            <person name="Ikeuchi M."/>
            <person name="Watanabe M."/>
            <person name="Wada H."/>
            <person name="Kobayashi K."/>
            <person name="Saito M."/>
            <person name="Masuda T."/>
            <person name="Sasaki-Sekimoto Y."/>
            <person name="Mashiguchi K."/>
            <person name="Awai K."/>
            <person name="Shimojima M."/>
            <person name="Masuda S."/>
            <person name="Iwai M."/>
            <person name="Nobusawa T."/>
            <person name="Narise T."/>
            <person name="Kondo S."/>
            <person name="Saito H."/>
            <person name="Sato R."/>
            <person name="Murakawa M."/>
            <person name="Ihara Y."/>
            <person name="Oshima-Yamada Y."/>
            <person name="Ohtaka K."/>
            <person name="Satoh M."/>
            <person name="Sonobe K."/>
            <person name="Ishii M."/>
            <person name="Ohtani R."/>
            <person name="Kanamori-Sato M."/>
            <person name="Honoki R."/>
            <person name="Miyazaki D."/>
            <person name="Mochizuki H."/>
            <person name="Umetsu J."/>
            <person name="Higashi K."/>
            <person name="Shibata D."/>
            <person name="Kamiya Y."/>
            <person name="Sato N."/>
            <person name="Nakamura Y."/>
            <person name="Tabata S."/>
            <person name="Ida S."/>
            <person name="Kurokawa K."/>
            <person name="Ohta H."/>
        </authorList>
    </citation>
    <scope>NUCLEOTIDE SEQUENCE [LARGE SCALE GENOMIC DNA]</scope>
    <source>
        <strain evidence="3 4">NIES-2285</strain>
    </source>
</reference>
<dbReference type="PROSITE" id="PS51354">
    <property type="entry name" value="GLUTAREDOXIN_2"/>
    <property type="match status" value="1"/>
</dbReference>
<dbReference type="EMBL" id="DF237219">
    <property type="protein sequence ID" value="GAQ86085.1"/>
    <property type="molecule type" value="Genomic_DNA"/>
</dbReference>
<dbReference type="SFLD" id="SFLDG00358">
    <property type="entry name" value="Main_(cytGST)"/>
    <property type="match status" value="1"/>
</dbReference>
<dbReference type="PROSITE" id="PS50405">
    <property type="entry name" value="GST_CTER"/>
    <property type="match status" value="1"/>
</dbReference>